<dbReference type="EMBL" id="REFR01000011">
    <property type="protein sequence ID" value="RMB08045.1"/>
    <property type="molecule type" value="Genomic_DNA"/>
</dbReference>
<dbReference type="PANTHER" id="PTHR34180">
    <property type="entry name" value="PEPTIDASE C45"/>
    <property type="match status" value="1"/>
</dbReference>
<sequence length="359" mass="39382">MELPRLTVTGTRQDMGRQYGTHFRDMIHAFVSDRVAAVDTYLREAGHSQMASLFEAGTACLEQVRTYDPEGYVEHIAIAEGAKLDPVQLFTAANMTDVRDIIVLPGDPPVLEDEGCTAALLPPGITMQGHSIQGQTWDLNGPDVNYVVALHQLPDDGPETWTVTCAGCQTLMGMNEYGVTVGTTNLKTRGARVGIPYLSVLHLALRQTSRDAANALFEKTPVAGSHSYWVGDKSGATEWERTPMSAHARTTDDAPLTRSNHCLIAENRKLESDISESSHARLERMQALLSQSDTHTAQSLSRLFADRSDGRLSINRRAEDQSGATTNAVIACNPAELEFLACRGRADQGDWIKLEFERR</sequence>
<organism evidence="2 3">
    <name type="scientific">Eilatimonas milleporae</name>
    <dbReference type="NCBI Taxonomy" id="911205"/>
    <lineage>
        <taxon>Bacteria</taxon>
        <taxon>Pseudomonadati</taxon>
        <taxon>Pseudomonadota</taxon>
        <taxon>Alphaproteobacteria</taxon>
        <taxon>Kordiimonadales</taxon>
        <taxon>Kordiimonadaceae</taxon>
        <taxon>Eilatimonas</taxon>
    </lineage>
</organism>
<dbReference type="AlphaFoldDB" id="A0A3M0CGD2"/>
<dbReference type="Gene3D" id="3.60.60.10">
    <property type="entry name" value="Penicillin V Acylase, Chain A"/>
    <property type="match status" value="1"/>
</dbReference>
<evidence type="ECO:0000313" key="3">
    <source>
        <dbReference type="Proteomes" id="UP000271227"/>
    </source>
</evidence>
<protein>
    <submittedName>
        <fullName evidence="2">Acyl-CoA:6-aminopenicillanic acid acyl transferase</fullName>
    </submittedName>
</protein>
<evidence type="ECO:0000313" key="2">
    <source>
        <dbReference type="EMBL" id="RMB08045.1"/>
    </source>
</evidence>
<dbReference type="InterPro" id="IPR047794">
    <property type="entry name" value="C45_proenzyme-like"/>
</dbReference>
<reference evidence="2 3" key="1">
    <citation type="submission" date="2018-10" db="EMBL/GenBank/DDBJ databases">
        <title>Genomic Encyclopedia of Archaeal and Bacterial Type Strains, Phase II (KMG-II): from individual species to whole genera.</title>
        <authorList>
            <person name="Goeker M."/>
        </authorList>
    </citation>
    <scope>NUCLEOTIDE SEQUENCE [LARGE SCALE GENOMIC DNA]</scope>
    <source>
        <strain evidence="2 3">DSM 25217</strain>
    </source>
</reference>
<dbReference type="GO" id="GO:0016740">
    <property type="term" value="F:transferase activity"/>
    <property type="evidence" value="ECO:0007669"/>
    <property type="project" value="UniProtKB-KW"/>
</dbReference>
<dbReference type="InParanoid" id="A0A3M0CGD2"/>
<dbReference type="InterPro" id="IPR005079">
    <property type="entry name" value="Peptidase_C45_hydrolase"/>
</dbReference>
<dbReference type="InterPro" id="IPR047801">
    <property type="entry name" value="Peptidase_C45"/>
</dbReference>
<keyword evidence="3" id="KW-1185">Reference proteome</keyword>
<comment type="caution">
    <text evidence="2">The sequence shown here is derived from an EMBL/GenBank/DDBJ whole genome shotgun (WGS) entry which is preliminary data.</text>
</comment>
<dbReference type="Proteomes" id="UP000271227">
    <property type="component" value="Unassembled WGS sequence"/>
</dbReference>
<dbReference type="RefSeq" id="WP_121938793.1">
    <property type="nucleotide sequence ID" value="NZ_REFR01000011.1"/>
</dbReference>
<dbReference type="OrthoDB" id="8109453at2"/>
<name>A0A3M0CGD2_9PROT</name>
<evidence type="ECO:0000259" key="1">
    <source>
        <dbReference type="Pfam" id="PF03417"/>
    </source>
</evidence>
<keyword evidence="2" id="KW-0808">Transferase</keyword>
<feature type="domain" description="Peptidase C45 hydrolase" evidence="1">
    <location>
        <begin position="131"/>
        <end position="334"/>
    </location>
</feature>
<proteinExistence type="predicted"/>
<gene>
    <name evidence="2" type="ORF">BXY39_2141</name>
</gene>
<accession>A0A3M0CGD2</accession>
<dbReference type="Pfam" id="PF03417">
    <property type="entry name" value="AAT"/>
    <property type="match status" value="1"/>
</dbReference>
<dbReference type="PANTHER" id="PTHR34180:SF1">
    <property type="entry name" value="BETA-ALANYL-DOPAMINE_CARCININE HYDROLASE"/>
    <property type="match status" value="1"/>
</dbReference>
<dbReference type="NCBIfam" id="NF040521">
    <property type="entry name" value="C45_proenzyme"/>
    <property type="match status" value="1"/>
</dbReference>
<dbReference type="Gene3D" id="1.10.10.2120">
    <property type="match status" value="1"/>
</dbReference>